<dbReference type="RefSeq" id="WP_256530924.1">
    <property type="nucleotide sequence ID" value="NZ_CP101824.1"/>
</dbReference>
<organism evidence="1 2">
    <name type="scientific">Halovivax cerinus</name>
    <dbReference type="NCBI Taxonomy" id="1487865"/>
    <lineage>
        <taxon>Archaea</taxon>
        <taxon>Methanobacteriati</taxon>
        <taxon>Methanobacteriota</taxon>
        <taxon>Stenosarchaea group</taxon>
        <taxon>Halobacteria</taxon>
        <taxon>Halobacteriales</taxon>
        <taxon>Natrialbaceae</taxon>
        <taxon>Halovivax</taxon>
    </lineage>
</organism>
<dbReference type="Gene3D" id="3.40.50.150">
    <property type="entry name" value="Vaccinia Virus protein VP39"/>
    <property type="match status" value="1"/>
</dbReference>
<keyword evidence="2" id="KW-1185">Reference proteome</keyword>
<dbReference type="GeneID" id="73903633"/>
<dbReference type="AlphaFoldDB" id="A0ABD5NPG9"/>
<comment type="caution">
    <text evidence="1">The sequence shown here is derived from an EMBL/GenBank/DDBJ whole genome shotgun (WGS) entry which is preliminary data.</text>
</comment>
<protein>
    <recommendedName>
        <fullName evidence="3">Aminoglycoside phosphotransferase domain-containing protein</fullName>
    </recommendedName>
</protein>
<gene>
    <name evidence="1" type="ORF">ACFOUR_09415</name>
</gene>
<evidence type="ECO:0000313" key="1">
    <source>
        <dbReference type="EMBL" id="MFC3958583.1"/>
    </source>
</evidence>
<dbReference type="Proteomes" id="UP001595846">
    <property type="component" value="Unassembled WGS sequence"/>
</dbReference>
<dbReference type="InterPro" id="IPR029063">
    <property type="entry name" value="SAM-dependent_MTases_sf"/>
</dbReference>
<dbReference type="InterPro" id="IPR011009">
    <property type="entry name" value="Kinase-like_dom_sf"/>
</dbReference>
<evidence type="ECO:0008006" key="3">
    <source>
        <dbReference type="Google" id="ProtNLM"/>
    </source>
</evidence>
<proteinExistence type="predicted"/>
<sequence length="579" mass="64047">MRSARSDEARYRRLADLLARLNPADAFDEFVRTSDRGDEILKRFLQTRTACWRLLLPEELRGRCLVCGFRPGQTGILLSAIADSVTVLSGSEPELGATRAIASVEHAQIETVRGSLDTLPVEPNSFNTVVVTATRSELNAAIEALDAVLDRDGTLVVLTNGLPREAKLTDLLGIELEPVARDETLTSALGSTKRAFRQLFARSGFDECETFARLSSARRKNEWVFDVSDRDVVEWVFGANDKAGITGPLRLGKALARLSAGLGLLDQCYPEYLFVAKRSGTPVTRDGLLMSGRNRSTLLAIEEGTITEAVKLPNSTRQSVFNANEAVITARLRDDSVTGISQTRLEPSPFGPQLVEEPINGTTLKHRMEPTPEALHRTGSIAIDWLVGLQKACRGKRVRLSHAELAARSSSGDRLLSSPDSPPDHLDLFPAPVHGDFFGSNVYVESERVTRVIDWERGELDGNPIIDPAFFLLQYADYVGETFCDGFRTMFVDDRRYRAVVSSLVGRYCDGVGLSRDAFLACFPEAYARRPPIAKGINWRLDIDWIDRLRYIRSHAPALERTIGEDPHARVPSSLPPKQ</sequence>
<dbReference type="Gene3D" id="3.90.1200.10">
    <property type="match status" value="1"/>
</dbReference>
<dbReference type="SUPFAM" id="SSF53335">
    <property type="entry name" value="S-adenosyl-L-methionine-dependent methyltransferases"/>
    <property type="match status" value="1"/>
</dbReference>
<dbReference type="SUPFAM" id="SSF56112">
    <property type="entry name" value="Protein kinase-like (PK-like)"/>
    <property type="match status" value="1"/>
</dbReference>
<evidence type="ECO:0000313" key="2">
    <source>
        <dbReference type="Proteomes" id="UP001595846"/>
    </source>
</evidence>
<name>A0ABD5NPG9_9EURY</name>
<accession>A0ABD5NPG9</accession>
<dbReference type="EMBL" id="JBHSAQ010000006">
    <property type="protein sequence ID" value="MFC3958583.1"/>
    <property type="molecule type" value="Genomic_DNA"/>
</dbReference>
<reference evidence="1 2" key="1">
    <citation type="journal article" date="2019" name="Int. J. Syst. Evol. Microbiol.">
        <title>The Global Catalogue of Microorganisms (GCM) 10K type strain sequencing project: providing services to taxonomists for standard genome sequencing and annotation.</title>
        <authorList>
            <consortium name="The Broad Institute Genomics Platform"/>
            <consortium name="The Broad Institute Genome Sequencing Center for Infectious Disease"/>
            <person name="Wu L."/>
            <person name="Ma J."/>
        </authorList>
    </citation>
    <scope>NUCLEOTIDE SEQUENCE [LARGE SCALE GENOMIC DNA]</scope>
    <source>
        <strain evidence="1 2">IBRC-M 10256</strain>
    </source>
</reference>